<dbReference type="Proteomes" id="UP001212421">
    <property type="component" value="Chromosome"/>
</dbReference>
<dbReference type="RefSeq" id="WP_281535907.1">
    <property type="nucleotide sequence ID" value="NZ_CP075584.1"/>
</dbReference>
<evidence type="ECO:0000313" key="2">
    <source>
        <dbReference type="EMBL" id="WBM81188.1"/>
    </source>
</evidence>
<proteinExistence type="predicted"/>
<protein>
    <recommendedName>
        <fullName evidence="4">Pilus assembly protein PilO</fullName>
    </recommendedName>
</protein>
<dbReference type="Gene3D" id="3.30.70.60">
    <property type="match status" value="1"/>
</dbReference>
<keyword evidence="3" id="KW-1185">Reference proteome</keyword>
<organism evidence="2 3">
    <name type="scientific">Cryobacterium breve</name>
    <dbReference type="NCBI Taxonomy" id="1259258"/>
    <lineage>
        <taxon>Bacteria</taxon>
        <taxon>Bacillati</taxon>
        <taxon>Actinomycetota</taxon>
        <taxon>Actinomycetes</taxon>
        <taxon>Micrococcales</taxon>
        <taxon>Microbacteriaceae</taxon>
        <taxon>Cryobacterium</taxon>
    </lineage>
</organism>
<dbReference type="EMBL" id="CP075584">
    <property type="protein sequence ID" value="WBM81188.1"/>
    <property type="molecule type" value="Genomic_DNA"/>
</dbReference>
<name>A0ABY7NI62_9MICO</name>
<reference evidence="2 3" key="1">
    <citation type="submission" date="2021-05" db="EMBL/GenBank/DDBJ databases">
        <authorList>
            <person name="Kumar R."/>
            <person name="Kumar A."/>
            <person name="Mukhia S."/>
        </authorList>
    </citation>
    <scope>NUCLEOTIDE SEQUENCE [LARGE SCALE GENOMIC DNA]</scope>
    <source>
        <strain evidence="2 3">ERMR7:08</strain>
    </source>
</reference>
<evidence type="ECO:0000256" key="1">
    <source>
        <dbReference type="SAM" id="Phobius"/>
    </source>
</evidence>
<keyword evidence="1" id="KW-0472">Membrane</keyword>
<gene>
    <name evidence="2" type="ORF">KIV56_08270</name>
</gene>
<sequence length="244" mass="24355">MNMDRNRIWIIGSIVIVVAVVAMGLLLGIQPQLEAVSTANDDRMAVEASNSGQAAVLAKLKTDFAGIDNLKAELIPLKASVPSGTEMPSFVTQLDALAGSTSVTLSGMTVADAVPYAAPAALASTGTADAAAGSSDAPARSSAAAPLTDSQITAKTFASLAVQITVTGSYAHALDFISGLQSGQRLYLVTGITTAPLTDAPVEGAKARTPGDVQATITGLVYVLVPPATAATPAATPAAVAPAP</sequence>
<keyword evidence="1" id="KW-0812">Transmembrane</keyword>
<evidence type="ECO:0000313" key="3">
    <source>
        <dbReference type="Proteomes" id="UP001212421"/>
    </source>
</evidence>
<keyword evidence="1" id="KW-1133">Transmembrane helix</keyword>
<dbReference type="InterPro" id="IPR014717">
    <property type="entry name" value="Transl_elong_EF1B/ribsomal_bS6"/>
</dbReference>
<feature type="transmembrane region" description="Helical" evidence="1">
    <location>
        <begin position="7"/>
        <end position="29"/>
    </location>
</feature>
<evidence type="ECO:0008006" key="4">
    <source>
        <dbReference type="Google" id="ProtNLM"/>
    </source>
</evidence>
<accession>A0ABY7NI62</accession>